<evidence type="ECO:0000313" key="2">
    <source>
        <dbReference type="Proteomes" id="UP000829685"/>
    </source>
</evidence>
<name>A0A9P9WAU1_9PEZI</name>
<dbReference type="EMBL" id="JAFIMR010000054">
    <property type="protein sequence ID" value="KAI1854361.1"/>
    <property type="molecule type" value="Genomic_DNA"/>
</dbReference>
<keyword evidence="2" id="KW-1185">Reference proteome</keyword>
<dbReference type="Proteomes" id="UP000829685">
    <property type="component" value="Unassembled WGS sequence"/>
</dbReference>
<gene>
    <name evidence="1" type="ORF">JX265_012530</name>
</gene>
<evidence type="ECO:0000313" key="1">
    <source>
        <dbReference type="EMBL" id="KAI1854361.1"/>
    </source>
</evidence>
<protein>
    <submittedName>
        <fullName evidence="1">Uncharacterized protein</fullName>
    </submittedName>
</protein>
<reference evidence="1" key="1">
    <citation type="submission" date="2021-03" db="EMBL/GenBank/DDBJ databases">
        <title>Revisited historic fungal species revealed as producer of novel bioactive compounds through whole genome sequencing and comparative genomics.</title>
        <authorList>
            <person name="Vignolle G.A."/>
            <person name="Hochenegger N."/>
            <person name="Mach R.L."/>
            <person name="Mach-Aigner A.R."/>
            <person name="Javad Rahimi M."/>
            <person name="Salim K.A."/>
            <person name="Chan C.M."/>
            <person name="Lim L.B.L."/>
            <person name="Cai F."/>
            <person name="Druzhinina I.S."/>
            <person name="U'Ren J.M."/>
            <person name="Derntl C."/>
        </authorList>
    </citation>
    <scope>NUCLEOTIDE SEQUENCE</scope>
    <source>
        <strain evidence="1">TUCIM 5799</strain>
    </source>
</reference>
<organism evidence="1 2">
    <name type="scientific">Neoarthrinium moseri</name>
    <dbReference type="NCBI Taxonomy" id="1658444"/>
    <lineage>
        <taxon>Eukaryota</taxon>
        <taxon>Fungi</taxon>
        <taxon>Dikarya</taxon>
        <taxon>Ascomycota</taxon>
        <taxon>Pezizomycotina</taxon>
        <taxon>Sordariomycetes</taxon>
        <taxon>Xylariomycetidae</taxon>
        <taxon>Amphisphaeriales</taxon>
        <taxon>Apiosporaceae</taxon>
        <taxon>Neoarthrinium</taxon>
    </lineage>
</organism>
<sequence>MLSTPSGSGVIIFFLKCLFPKYTFKMTSPIMSAQAVVAMTTTTETFHHFYYLPAEIKDMIWDAAIRQDQPSAHFLRLSVGVSGRTKFSIPRNAPSVRGRLGHKVPNPSIYFLDHGLWTACRGSHVRARRHFQAAKLSIPSNSTAQVHDVPEPMTTTPIYKSSSMISVHSQNDLVILQLKTGIRPLISLPPSMPFANPVSRSEGTFPTCSFSMGNVGLEYNPSWNWGRLAFEVGYDFRKDTTARGHLWRSIDYMWRVMRIRKLWFVDTRLRPKLNTRIESLTAAASYRKQLSDDPRNVFAAQDRLYVEITRNEANDEESLTHLSAGDPFDLTQELFQIMSLYHRDSYDLVGGEYYKPDGHGDCCEPDTRKCPYPVMELGVLMCVPLAGGQEQSQSGIKRQASM</sequence>
<proteinExistence type="predicted"/>
<dbReference type="AlphaFoldDB" id="A0A9P9WAU1"/>
<comment type="caution">
    <text evidence="1">The sequence shown here is derived from an EMBL/GenBank/DDBJ whole genome shotgun (WGS) entry which is preliminary data.</text>
</comment>
<accession>A0A9P9WAU1</accession>